<reference evidence="2" key="1">
    <citation type="submission" date="2020-10" db="EMBL/GenBank/DDBJ databases">
        <title>Taxonomic study of unclassified bacteria belonging to the class Ktedonobacteria.</title>
        <authorList>
            <person name="Yabe S."/>
            <person name="Wang C.M."/>
            <person name="Zheng Y."/>
            <person name="Sakai Y."/>
            <person name="Cavaletti L."/>
            <person name="Monciardini P."/>
            <person name="Donadio S."/>
        </authorList>
    </citation>
    <scope>NUCLEOTIDE SEQUENCE</scope>
    <source>
        <strain evidence="2">ID150040</strain>
    </source>
</reference>
<accession>A0A8J3MY41</accession>
<dbReference type="EMBL" id="BNJK01000001">
    <property type="protein sequence ID" value="GHO90502.1"/>
    <property type="molecule type" value="Genomic_DNA"/>
</dbReference>
<dbReference type="Proteomes" id="UP000597444">
    <property type="component" value="Unassembled WGS sequence"/>
</dbReference>
<evidence type="ECO:0000259" key="1">
    <source>
        <dbReference type="Pfam" id="PF08530"/>
    </source>
</evidence>
<sequence>MRIDIDLWPTAYHFRKGQRLRVQVSSGAHPRFARNLGTGEPLATGTKMQAASQTIYHDPAHPSRIILPVTTNA</sequence>
<dbReference type="InterPro" id="IPR013736">
    <property type="entry name" value="Xaa-Pro_dipept_C"/>
</dbReference>
<dbReference type="Pfam" id="PF08530">
    <property type="entry name" value="PepX_C"/>
    <property type="match status" value="1"/>
</dbReference>
<evidence type="ECO:0000313" key="3">
    <source>
        <dbReference type="Proteomes" id="UP000597444"/>
    </source>
</evidence>
<dbReference type="Gene3D" id="2.60.120.260">
    <property type="entry name" value="Galactose-binding domain-like"/>
    <property type="match status" value="1"/>
</dbReference>
<name>A0A8J3MY41_9CHLR</name>
<feature type="domain" description="Xaa-Pro dipeptidyl-peptidase C-terminal" evidence="1">
    <location>
        <begin position="2"/>
        <end position="65"/>
    </location>
</feature>
<dbReference type="AlphaFoldDB" id="A0A8J3MY41"/>
<gene>
    <name evidence="2" type="ORF">KSF_005500</name>
</gene>
<organism evidence="2 3">
    <name type="scientific">Reticulibacter mediterranei</name>
    <dbReference type="NCBI Taxonomy" id="2778369"/>
    <lineage>
        <taxon>Bacteria</taxon>
        <taxon>Bacillati</taxon>
        <taxon>Chloroflexota</taxon>
        <taxon>Ktedonobacteria</taxon>
        <taxon>Ktedonobacterales</taxon>
        <taxon>Reticulibacteraceae</taxon>
        <taxon>Reticulibacter</taxon>
    </lineage>
</organism>
<dbReference type="GO" id="GO:0008239">
    <property type="term" value="F:dipeptidyl-peptidase activity"/>
    <property type="evidence" value="ECO:0007669"/>
    <property type="project" value="InterPro"/>
</dbReference>
<protein>
    <recommendedName>
        <fullName evidence="1">Xaa-Pro dipeptidyl-peptidase C-terminal domain-containing protein</fullName>
    </recommendedName>
</protein>
<dbReference type="InterPro" id="IPR008979">
    <property type="entry name" value="Galactose-bd-like_sf"/>
</dbReference>
<keyword evidence="3" id="KW-1185">Reference proteome</keyword>
<dbReference type="RefSeq" id="WP_236064799.1">
    <property type="nucleotide sequence ID" value="NZ_BNJK01000001.1"/>
</dbReference>
<comment type="caution">
    <text evidence="2">The sequence shown here is derived from an EMBL/GenBank/DDBJ whole genome shotgun (WGS) entry which is preliminary data.</text>
</comment>
<dbReference type="SUPFAM" id="SSF49785">
    <property type="entry name" value="Galactose-binding domain-like"/>
    <property type="match status" value="1"/>
</dbReference>
<proteinExistence type="predicted"/>
<evidence type="ECO:0000313" key="2">
    <source>
        <dbReference type="EMBL" id="GHO90502.1"/>
    </source>
</evidence>